<dbReference type="PaxDb" id="8364-ENSXETP00000037519"/>
<proteinExistence type="inferred from homology"/>
<dbReference type="InParanoid" id="F6QKH7"/>
<evidence type="ECO:0000256" key="1">
    <source>
        <dbReference type="ARBA" id="ARBA00004496"/>
    </source>
</evidence>
<reference evidence="7" key="1">
    <citation type="journal article" date="2010" name="Science">
        <title>The genome of the Western clawed frog Xenopus tropicalis.</title>
        <authorList>
            <person name="Hellsten U."/>
            <person name="Harland R.M."/>
            <person name="Gilchrist M.J."/>
            <person name="Hendrix D."/>
            <person name="Jurka J."/>
            <person name="Kapitonov V."/>
            <person name="Ovcharenko I."/>
            <person name="Putnam N.H."/>
            <person name="Shu S."/>
            <person name="Taher L."/>
            <person name="Blitz I.L."/>
            <person name="Blumberg B."/>
            <person name="Dichmann D.S."/>
            <person name="Dubchak I."/>
            <person name="Amaya E."/>
            <person name="Detter J.C."/>
            <person name="Fletcher R."/>
            <person name="Gerhard D.S."/>
            <person name="Goodstein D."/>
            <person name="Graves T."/>
            <person name="Grigoriev I.V."/>
            <person name="Grimwood J."/>
            <person name="Kawashima T."/>
            <person name="Lindquist E."/>
            <person name="Lucas S.M."/>
            <person name="Mead P.E."/>
            <person name="Mitros T."/>
            <person name="Ogino H."/>
            <person name="Ohta Y."/>
            <person name="Poliakov A.V."/>
            <person name="Pollet N."/>
            <person name="Robert J."/>
            <person name="Salamov A."/>
            <person name="Sater A.K."/>
            <person name="Schmutz J."/>
            <person name="Terry A."/>
            <person name="Vize P.D."/>
            <person name="Warren W.C."/>
            <person name="Wells D."/>
            <person name="Wills A."/>
            <person name="Wilson R.K."/>
            <person name="Zimmerman L.B."/>
            <person name="Zorn A.M."/>
            <person name="Grainger R."/>
            <person name="Grammer T."/>
            <person name="Khokha M.K."/>
            <person name="Richardson P.M."/>
            <person name="Rokhsar D.S."/>
        </authorList>
    </citation>
    <scope>NUCLEOTIDE SEQUENCE [LARGE SCALE GENOMIC DNA]</scope>
    <source>
        <strain evidence="7">Nigerian</strain>
    </source>
</reference>
<dbReference type="HOGENOM" id="CLU_027239_1_0_1"/>
<keyword evidence="3" id="KW-0963">Cytoplasm</keyword>
<keyword evidence="4 5" id="KW-0808">Transferase</keyword>
<dbReference type="AlphaFoldDB" id="F6QKH7"/>
<dbReference type="GO" id="GO:0008146">
    <property type="term" value="F:sulfotransferase activity"/>
    <property type="evidence" value="ECO:0007669"/>
    <property type="project" value="InterPro"/>
</dbReference>
<evidence type="ECO:0000256" key="2">
    <source>
        <dbReference type="ARBA" id="ARBA00005771"/>
    </source>
</evidence>
<dbReference type="InterPro" id="IPR027417">
    <property type="entry name" value="P-loop_NTPase"/>
</dbReference>
<dbReference type="Bgee" id="ENSXETG00000019804">
    <property type="expression patterns" value="Expressed in liver and 3 other cell types or tissues"/>
</dbReference>
<protein>
    <recommendedName>
        <fullName evidence="5">Sulfotransferase</fullName>
        <ecNumber evidence="5">2.8.2.-</ecNumber>
    </recommendedName>
</protein>
<dbReference type="GeneTree" id="ENSGT00940000157101"/>
<dbReference type="EC" id="2.8.2.-" evidence="5"/>
<dbReference type="SUPFAM" id="SSF52540">
    <property type="entry name" value="P-loop containing nucleoside triphosphate hydrolases"/>
    <property type="match status" value="1"/>
</dbReference>
<reference evidence="7" key="2">
    <citation type="submission" date="2011-07" db="UniProtKB">
        <authorList>
            <consortium name="Ensembl"/>
        </authorList>
    </citation>
    <scope>IDENTIFICATION</scope>
</reference>
<sequence>MTLQLKTINGVPLSEAIASNWDEIWAFQAKPGDILINTYPKSGTTWIQEIVDLIMNDADEEKCKRAPIYERIPFVDILHLMKPGVEEVNAMPPPRVLKSHLAFQLVPPSFWKEKCKVIYVARNGKDTATSFFYFDQMAHLHPTPESWDEYLERFMKGDVGWGSWYDHVKGFWEQKDKHNILYLFYEDLQQNPLEEIRKVMKFLDKDLPEDMLKKIVQLTSFNKMKENPMANYSTFPSDMLNQTSHKFMRKGKVGDWKNQFTVYQNEAFEADYERQMSDTTLKFHTADPKQFLELLWEQNAW</sequence>
<evidence type="ECO:0000259" key="6">
    <source>
        <dbReference type="Pfam" id="PF00685"/>
    </source>
</evidence>
<name>F6QKH7_XENTR</name>
<dbReference type="GO" id="GO:0005737">
    <property type="term" value="C:cytoplasm"/>
    <property type="evidence" value="ECO:0007669"/>
    <property type="project" value="UniProtKB-SubCell"/>
</dbReference>
<dbReference type="Gene3D" id="3.40.50.300">
    <property type="entry name" value="P-loop containing nucleotide triphosphate hydrolases"/>
    <property type="match status" value="1"/>
</dbReference>
<dbReference type="FunFam" id="3.40.50.300:FF:000433">
    <property type="entry name" value="Estrogen sulfotransferase"/>
    <property type="match status" value="1"/>
</dbReference>
<dbReference type="PANTHER" id="PTHR11783">
    <property type="entry name" value="SULFOTRANSFERASE SULT"/>
    <property type="match status" value="1"/>
</dbReference>
<dbReference type="Ensembl" id="ENSXETT00000042862">
    <property type="protein sequence ID" value="ENSXETP00000042862"/>
    <property type="gene ID" value="ENSXETG00000019804"/>
</dbReference>
<dbReference type="Xenbase" id="XB-GENE-5759380">
    <property type="gene designation" value="sult1c3"/>
</dbReference>
<evidence type="ECO:0000313" key="7">
    <source>
        <dbReference type="Ensembl" id="ENSXETP00000042862"/>
    </source>
</evidence>
<evidence type="ECO:0000256" key="3">
    <source>
        <dbReference type="ARBA" id="ARBA00022490"/>
    </source>
</evidence>
<dbReference type="eggNOG" id="KOG1584">
    <property type="taxonomic scope" value="Eukaryota"/>
</dbReference>
<dbReference type="STRING" id="8364.ENSXETP00000042862"/>
<evidence type="ECO:0000256" key="4">
    <source>
        <dbReference type="ARBA" id="ARBA00022679"/>
    </source>
</evidence>
<gene>
    <name evidence="7" type="primary">sult1c3</name>
</gene>
<organism evidence="7">
    <name type="scientific">Xenopus tropicalis</name>
    <name type="common">Western clawed frog</name>
    <name type="synonym">Silurana tropicalis</name>
    <dbReference type="NCBI Taxonomy" id="8364"/>
    <lineage>
        <taxon>Eukaryota</taxon>
        <taxon>Metazoa</taxon>
        <taxon>Chordata</taxon>
        <taxon>Craniata</taxon>
        <taxon>Vertebrata</taxon>
        <taxon>Euteleostomi</taxon>
        <taxon>Amphibia</taxon>
        <taxon>Batrachia</taxon>
        <taxon>Anura</taxon>
        <taxon>Pipoidea</taxon>
        <taxon>Pipidae</taxon>
        <taxon>Xenopodinae</taxon>
        <taxon>Xenopus</taxon>
        <taxon>Silurana</taxon>
    </lineage>
</organism>
<comment type="similarity">
    <text evidence="2 5">Belongs to the sulfotransferase 1 family.</text>
</comment>
<comment type="subcellular location">
    <subcellularLocation>
        <location evidence="1">Cytoplasm</location>
    </subcellularLocation>
</comment>
<feature type="domain" description="Sulfotransferase" evidence="6">
    <location>
        <begin position="32"/>
        <end position="279"/>
    </location>
</feature>
<accession>F6QKH7</accession>
<evidence type="ECO:0000256" key="5">
    <source>
        <dbReference type="RuleBase" id="RU361155"/>
    </source>
</evidence>
<dbReference type="Pfam" id="PF00685">
    <property type="entry name" value="Sulfotransfer_1"/>
    <property type="match status" value="1"/>
</dbReference>
<dbReference type="InterPro" id="IPR000863">
    <property type="entry name" value="Sulfotransferase_dom"/>
</dbReference>